<protein>
    <submittedName>
        <fullName evidence="4">Uncharacterized protein</fullName>
    </submittedName>
</protein>
<evidence type="ECO:0000256" key="1">
    <source>
        <dbReference type="ARBA" id="ARBA00010808"/>
    </source>
</evidence>
<dbReference type="Gene3D" id="3.10.440.10">
    <property type="match status" value="1"/>
</dbReference>
<accession>A0A485PKY4</accession>
<dbReference type="GO" id="GO:0003735">
    <property type="term" value="F:structural constituent of ribosome"/>
    <property type="evidence" value="ECO:0007669"/>
    <property type="project" value="InterPro"/>
</dbReference>
<dbReference type="EMBL" id="CAAGRJ010039709">
    <property type="protein sequence ID" value="VFV46895.1"/>
    <property type="molecule type" value="Genomic_DNA"/>
</dbReference>
<dbReference type="PANTHER" id="PTHR10956:SF0">
    <property type="entry name" value="60S RIBOSOMAL PROTEIN L31"/>
    <property type="match status" value="1"/>
</dbReference>
<evidence type="ECO:0000313" key="5">
    <source>
        <dbReference type="Proteomes" id="UP000386466"/>
    </source>
</evidence>
<keyword evidence="3" id="KW-0687">Ribonucleoprotein</keyword>
<keyword evidence="5" id="KW-1185">Reference proteome</keyword>
<keyword evidence="2" id="KW-0689">Ribosomal protein</keyword>
<dbReference type="InterPro" id="IPR000054">
    <property type="entry name" value="Ribosomal_eL31"/>
</dbReference>
<gene>
    <name evidence="4" type="ORF">LYPA_23C003475</name>
</gene>
<name>A0A485PKY4_LYNPA</name>
<sequence length="123" mass="13493">MALAKKGGKKKGHPAIYEVVTKGDTISILKDIQGVAFKKCAPQTHKSGNLPLRIWELQMCTMTPGPTKLSGPMGRGTFQTISRCDCPENVTRRLDSPNELYALVTYVPVTNFKNLQAVTVDET</sequence>
<dbReference type="InterPro" id="IPR023621">
    <property type="entry name" value="Ribosomal_eL31_dom_sf"/>
</dbReference>
<dbReference type="GO" id="GO:0002181">
    <property type="term" value="P:cytoplasmic translation"/>
    <property type="evidence" value="ECO:0007669"/>
    <property type="project" value="TreeGrafter"/>
</dbReference>
<comment type="similarity">
    <text evidence="1">Belongs to the eukaryotic ribosomal protein eL31 family.</text>
</comment>
<reference evidence="4 5" key="1">
    <citation type="submission" date="2019-01" db="EMBL/GenBank/DDBJ databases">
        <authorList>
            <person name="Alioto T."/>
            <person name="Alioto T."/>
        </authorList>
    </citation>
    <scope>NUCLEOTIDE SEQUENCE [LARGE SCALE GENOMIC DNA]</scope>
</reference>
<dbReference type="PANTHER" id="PTHR10956">
    <property type="entry name" value="60S RIBOSOMAL PROTEIN L31"/>
    <property type="match status" value="1"/>
</dbReference>
<proteinExistence type="inferred from homology"/>
<dbReference type="GO" id="GO:0022625">
    <property type="term" value="C:cytosolic large ribosomal subunit"/>
    <property type="evidence" value="ECO:0007669"/>
    <property type="project" value="TreeGrafter"/>
</dbReference>
<dbReference type="AlphaFoldDB" id="A0A485PKY4"/>
<evidence type="ECO:0000256" key="2">
    <source>
        <dbReference type="ARBA" id="ARBA00022980"/>
    </source>
</evidence>
<organism evidence="4 5">
    <name type="scientific">Lynx pardinus</name>
    <name type="common">Iberian lynx</name>
    <name type="synonym">Felis pardina</name>
    <dbReference type="NCBI Taxonomy" id="191816"/>
    <lineage>
        <taxon>Eukaryota</taxon>
        <taxon>Metazoa</taxon>
        <taxon>Chordata</taxon>
        <taxon>Craniata</taxon>
        <taxon>Vertebrata</taxon>
        <taxon>Euteleostomi</taxon>
        <taxon>Mammalia</taxon>
        <taxon>Eutheria</taxon>
        <taxon>Laurasiatheria</taxon>
        <taxon>Carnivora</taxon>
        <taxon>Feliformia</taxon>
        <taxon>Felidae</taxon>
        <taxon>Felinae</taxon>
        <taxon>Lynx</taxon>
    </lineage>
</organism>
<evidence type="ECO:0000313" key="4">
    <source>
        <dbReference type="EMBL" id="VFV46895.1"/>
    </source>
</evidence>
<evidence type="ECO:0000256" key="3">
    <source>
        <dbReference type="ARBA" id="ARBA00023274"/>
    </source>
</evidence>
<dbReference type="Proteomes" id="UP000386466">
    <property type="component" value="Unassembled WGS sequence"/>
</dbReference>